<dbReference type="Pfam" id="PF20410">
    <property type="entry name" value="X-Tfes_XVIPCD"/>
    <property type="match status" value="1"/>
</dbReference>
<accession>A0ABY9PD93</accession>
<dbReference type="InterPro" id="IPR046519">
    <property type="entry name" value="X-Tfes_XVIPCD"/>
</dbReference>
<name>A0ABY9PD93_9GAMM</name>
<dbReference type="Proteomes" id="UP001229313">
    <property type="component" value="Chromosome"/>
</dbReference>
<protein>
    <recommendedName>
        <fullName evidence="2">X-Tfes XVIPCD domain-containing protein</fullName>
    </recommendedName>
</protein>
<feature type="compositionally biased region" description="Basic and acidic residues" evidence="1">
    <location>
        <begin position="240"/>
        <end position="261"/>
    </location>
</feature>
<evidence type="ECO:0000259" key="2">
    <source>
        <dbReference type="Pfam" id="PF20410"/>
    </source>
</evidence>
<evidence type="ECO:0000256" key="1">
    <source>
        <dbReference type="SAM" id="MobiDB-lite"/>
    </source>
</evidence>
<dbReference type="EMBL" id="CP133568">
    <property type="protein sequence ID" value="WMT05048.1"/>
    <property type="molecule type" value="Genomic_DNA"/>
</dbReference>
<proteinExistence type="predicted"/>
<keyword evidence="4" id="KW-1185">Reference proteome</keyword>
<feature type="domain" description="X-Tfes XVIPCD" evidence="2">
    <location>
        <begin position="261"/>
        <end position="354"/>
    </location>
</feature>
<evidence type="ECO:0000313" key="4">
    <source>
        <dbReference type="Proteomes" id="UP001229313"/>
    </source>
</evidence>
<gene>
    <name evidence="3" type="ORF">RDV84_09445</name>
</gene>
<sequence length="377" mass="42762">MESTDRSAKHRQDLAVLDGSAEFARMPERTKQWIRQSPHASEDFAEFFRKDGRIDSSQRLDLPYYQATEPPVIRIGSNTYDALRGPDAEKFLLMEQSMFTTLAHEIGHDRYNTAAIKFPLDGSKEEYVDYRSKLEAQAIFNAFPIIDELKDKSTYSARWQDLGYLPGLELAQMYNDWKQGADSATMVDRIAKQIADRPYTRSEPLSDQNQDGRLTHRDLYLRDYEYFRRSNPLPGQAPDAPHEPRTGSAPERDEHSQASWRQTRELTREAFERQGRSLNPEALDCIAGCLATQAKRDGLGRIDHVVLSQHAGGEIGRNVIAVEGRLDDPAQKRSHVETQHASTVPLNDSLRALEAVTASVDQSLVHPTPTPDRPMTR</sequence>
<feature type="region of interest" description="Disordered" evidence="1">
    <location>
        <begin position="230"/>
        <end position="261"/>
    </location>
</feature>
<organism evidence="3 4">
    <name type="scientific">Lysobacter yananisis</name>
    <dbReference type="NCBI Taxonomy" id="1003114"/>
    <lineage>
        <taxon>Bacteria</taxon>
        <taxon>Pseudomonadati</taxon>
        <taxon>Pseudomonadota</taxon>
        <taxon>Gammaproteobacteria</taxon>
        <taxon>Lysobacterales</taxon>
        <taxon>Lysobacteraceae</taxon>
        <taxon>Lysobacter</taxon>
    </lineage>
</organism>
<dbReference type="RefSeq" id="WP_309153200.1">
    <property type="nucleotide sequence ID" value="NZ_CP133568.1"/>
</dbReference>
<evidence type="ECO:0000313" key="3">
    <source>
        <dbReference type="EMBL" id="WMT05048.1"/>
    </source>
</evidence>
<reference evidence="3 4" key="1">
    <citation type="submission" date="2023-08" db="EMBL/GenBank/DDBJ databases">
        <title>The whole genome sequence of Lysobacter yananisis.</title>
        <authorList>
            <person name="Sun H."/>
        </authorList>
    </citation>
    <scope>NUCLEOTIDE SEQUENCE [LARGE SCALE GENOMIC DNA]</scope>
    <source>
        <strain evidence="3 4">SNNU513</strain>
    </source>
</reference>